<evidence type="ECO:0000313" key="8">
    <source>
        <dbReference type="Proteomes" id="UP000346198"/>
    </source>
</evidence>
<evidence type="ECO:0000256" key="4">
    <source>
        <dbReference type="ARBA" id="ARBA00022837"/>
    </source>
</evidence>
<feature type="signal peptide" evidence="5">
    <location>
        <begin position="1"/>
        <end position="20"/>
    </location>
</feature>
<evidence type="ECO:0000256" key="5">
    <source>
        <dbReference type="SAM" id="SignalP"/>
    </source>
</evidence>
<keyword evidence="3" id="KW-0378">Hydrolase</keyword>
<reference evidence="7 8" key="1">
    <citation type="submission" date="2019-04" db="EMBL/GenBank/DDBJ databases">
        <authorList>
            <person name="Van Vliet M D."/>
        </authorList>
    </citation>
    <scope>NUCLEOTIDE SEQUENCE [LARGE SCALE GENOMIC DNA]</scope>
    <source>
        <strain evidence="7 8">F21</strain>
    </source>
</reference>
<dbReference type="Pfam" id="PF00884">
    <property type="entry name" value="Sulfatase"/>
    <property type="match status" value="1"/>
</dbReference>
<dbReference type="SUPFAM" id="SSF53649">
    <property type="entry name" value="Alkaline phosphatase-like"/>
    <property type="match status" value="1"/>
</dbReference>
<feature type="domain" description="Sulfatase N-terminal" evidence="6">
    <location>
        <begin position="23"/>
        <end position="371"/>
    </location>
</feature>
<evidence type="ECO:0000256" key="2">
    <source>
        <dbReference type="ARBA" id="ARBA00022723"/>
    </source>
</evidence>
<dbReference type="InterPro" id="IPR017850">
    <property type="entry name" value="Alkaline_phosphatase_core_sf"/>
</dbReference>
<dbReference type="EMBL" id="CAAHFH010000001">
    <property type="protein sequence ID" value="VGO19092.1"/>
    <property type="molecule type" value="Genomic_DNA"/>
</dbReference>
<sequence>MILKKTTAILLMIGAGICFADKPNIVVILTDDQGYGQTPLFSPELYEKPFARQQNTARYECPPGAAEQAAKISMPHLQRLAADGVRFTNAHVASPICGPSRAAIMTARYPQRFGIYWNDDMHKGVPLDEVFIPELFQQSGYRTAVIGKWHVGALVKEKIMSATSRDYHDQRIDQCVAGYHPYDRGFDYFFGYYGAGASLYDSPSLFRGKDLAEAKGCLVDQLTEEALSFARTGREAPFLLYLAYNVPHIPLEARMPEKYLKRFNTGNAEVDNYYASLAAVDDGIGRLVGTLEKQGRLDNTLIVFMSDNGAVVDSPQPLNGRFRGYKSLCSAGGTQIPMVMCWKNKLEGGTVFDGLASSMDAFATALDIANIPIPTTLQLDGKSLIPILTKQTEQLPHEVLFWAGPDSPYWGDSNTNFWTGYWNYITSKQDEMPVSGRNTDGSWTVRKGPWSLQYTHRDTRLALYHMETDPGESMDVSRAHPETVQELKLAVKKWYTPMKEPLSSVSWNTNQWEKLRDSM</sequence>
<proteinExistence type="inferred from homology"/>
<comment type="similarity">
    <text evidence="1">Belongs to the sulfatase family.</text>
</comment>
<dbReference type="AlphaFoldDB" id="A0A6C2UFV2"/>
<dbReference type="Proteomes" id="UP000346198">
    <property type="component" value="Unassembled WGS sequence"/>
</dbReference>
<dbReference type="GO" id="GO:0046872">
    <property type="term" value="F:metal ion binding"/>
    <property type="evidence" value="ECO:0007669"/>
    <property type="project" value="UniProtKB-KW"/>
</dbReference>
<evidence type="ECO:0000259" key="6">
    <source>
        <dbReference type="Pfam" id="PF00884"/>
    </source>
</evidence>
<dbReference type="InterPro" id="IPR050738">
    <property type="entry name" value="Sulfatase"/>
</dbReference>
<accession>A0A6C2UFV2</accession>
<keyword evidence="4" id="KW-0106">Calcium</keyword>
<dbReference type="PROSITE" id="PS00149">
    <property type="entry name" value="SULFATASE_2"/>
    <property type="match status" value="1"/>
</dbReference>
<keyword evidence="5" id="KW-0732">Signal</keyword>
<dbReference type="RefSeq" id="WP_136060519.1">
    <property type="nucleotide sequence ID" value="NZ_CAAHFH010000001.1"/>
</dbReference>
<dbReference type="Gene3D" id="3.40.720.10">
    <property type="entry name" value="Alkaline Phosphatase, subunit A"/>
    <property type="match status" value="1"/>
</dbReference>
<dbReference type="Gene3D" id="3.30.1120.10">
    <property type="match status" value="1"/>
</dbReference>
<keyword evidence="2" id="KW-0479">Metal-binding</keyword>
<keyword evidence="8" id="KW-1185">Reference proteome</keyword>
<evidence type="ECO:0000256" key="3">
    <source>
        <dbReference type="ARBA" id="ARBA00022801"/>
    </source>
</evidence>
<evidence type="ECO:0000256" key="1">
    <source>
        <dbReference type="ARBA" id="ARBA00008779"/>
    </source>
</evidence>
<organism evidence="7 8">
    <name type="scientific">Pontiella sulfatireligans</name>
    <dbReference type="NCBI Taxonomy" id="2750658"/>
    <lineage>
        <taxon>Bacteria</taxon>
        <taxon>Pseudomonadati</taxon>
        <taxon>Kiritimatiellota</taxon>
        <taxon>Kiritimatiellia</taxon>
        <taxon>Kiritimatiellales</taxon>
        <taxon>Pontiellaceae</taxon>
        <taxon>Pontiella</taxon>
    </lineage>
</organism>
<name>A0A6C2UFV2_9BACT</name>
<evidence type="ECO:0000313" key="7">
    <source>
        <dbReference type="EMBL" id="VGO19092.1"/>
    </source>
</evidence>
<feature type="chain" id="PRO_5028814996" evidence="5">
    <location>
        <begin position="21"/>
        <end position="519"/>
    </location>
</feature>
<dbReference type="PANTHER" id="PTHR42693:SF53">
    <property type="entry name" value="ENDO-4-O-SULFATASE"/>
    <property type="match status" value="1"/>
</dbReference>
<dbReference type="InterPro" id="IPR000917">
    <property type="entry name" value="Sulfatase_N"/>
</dbReference>
<dbReference type="PANTHER" id="PTHR42693">
    <property type="entry name" value="ARYLSULFATASE FAMILY MEMBER"/>
    <property type="match status" value="1"/>
</dbReference>
<dbReference type="GO" id="GO:0004065">
    <property type="term" value="F:arylsulfatase activity"/>
    <property type="evidence" value="ECO:0007669"/>
    <property type="project" value="TreeGrafter"/>
</dbReference>
<protein>
    <submittedName>
        <fullName evidence="7">Arylsulfatase</fullName>
    </submittedName>
</protein>
<gene>
    <name evidence="7" type="primary">atsA_115</name>
    <name evidence="7" type="ORF">SCARR_01148</name>
</gene>
<dbReference type="InterPro" id="IPR024607">
    <property type="entry name" value="Sulfatase_CS"/>
</dbReference>